<dbReference type="AlphaFoldDB" id="A0A8K1GL64"/>
<accession>A0A8K1GL64</accession>
<name>A0A8K1GL64_9PASS</name>
<dbReference type="Proteomes" id="UP000796761">
    <property type="component" value="Unassembled WGS sequence"/>
</dbReference>
<sequence length="314" mass="35621">MSSRFVYLWWLRQIHEPPEPILQQPCDTSVQHQRQKCLFYADGYMRSSKKDVLGHLTQEIMSDVFWMIHMREMTWLERHKPQPALPADSCFLCKSVELVPQAILIPAGLQALVTFAETCMGFIPVKHVGGKSLEFENIKDAVAYFQHDERDTAKDWAVLRIFDGRQSIRHWFPLRHWCPTAIPPTDDNLISNFRWIMNIALHYNYVKRYQRDDSETLEDIVIFSATDGFNTADGVLRVQVGGVQTVTGLTMLNAGNFVIPMGTLSIPSSASPPAHGLTGGDADVLYQGVALEAVDDPSLEVFKARLDRTWSNVV</sequence>
<organism evidence="1 2">
    <name type="scientific">Zosterops borbonicus</name>
    <dbReference type="NCBI Taxonomy" id="364589"/>
    <lineage>
        <taxon>Eukaryota</taxon>
        <taxon>Metazoa</taxon>
        <taxon>Chordata</taxon>
        <taxon>Craniata</taxon>
        <taxon>Vertebrata</taxon>
        <taxon>Euteleostomi</taxon>
        <taxon>Archelosauria</taxon>
        <taxon>Archosauria</taxon>
        <taxon>Dinosauria</taxon>
        <taxon>Saurischia</taxon>
        <taxon>Theropoda</taxon>
        <taxon>Coelurosauria</taxon>
        <taxon>Aves</taxon>
        <taxon>Neognathae</taxon>
        <taxon>Neoaves</taxon>
        <taxon>Telluraves</taxon>
        <taxon>Australaves</taxon>
        <taxon>Passeriformes</taxon>
        <taxon>Sylvioidea</taxon>
        <taxon>Zosteropidae</taxon>
        <taxon>Zosterops</taxon>
    </lineage>
</organism>
<proteinExistence type="predicted"/>
<evidence type="ECO:0000313" key="1">
    <source>
        <dbReference type="EMBL" id="TRZ20032.1"/>
    </source>
</evidence>
<reference evidence="1" key="1">
    <citation type="submission" date="2019-04" db="EMBL/GenBank/DDBJ databases">
        <title>Genome assembly of Zosterops borbonicus 15179.</title>
        <authorList>
            <person name="Leroy T."/>
            <person name="Anselmetti Y."/>
            <person name="Tilak M.-K."/>
            <person name="Nabholz B."/>
        </authorList>
    </citation>
    <scope>NUCLEOTIDE SEQUENCE</scope>
    <source>
        <strain evidence="1">HGM_15179</strain>
        <tissue evidence="1">Muscle</tissue>
    </source>
</reference>
<gene>
    <name evidence="1" type="ORF">HGM15179_007013</name>
</gene>
<protein>
    <submittedName>
        <fullName evidence="1">Uncharacterized protein</fullName>
    </submittedName>
</protein>
<keyword evidence="2" id="KW-1185">Reference proteome</keyword>
<evidence type="ECO:0000313" key="2">
    <source>
        <dbReference type="Proteomes" id="UP000796761"/>
    </source>
</evidence>
<dbReference type="EMBL" id="SWJQ01000162">
    <property type="protein sequence ID" value="TRZ20032.1"/>
    <property type="molecule type" value="Genomic_DNA"/>
</dbReference>
<comment type="caution">
    <text evidence="1">The sequence shown here is derived from an EMBL/GenBank/DDBJ whole genome shotgun (WGS) entry which is preliminary data.</text>
</comment>